<sequence length="356" mass="39020">MDEAKQLYSALADYLPVLAVTAAVTGILWMLHLLLFRRGAQLGTEKRLPRQVVMLLLTGIGVVMVILALPTSDATRGQLLSLLGLLLSAIIALSSTTFVSNAMAGIMLRSVGSFHPGDFVRVGDHLGRVTERGLFHTEIQTEDRDLTTLPNLFLVSQPVTVVHASGTIVSTQLSLGYDIPRTQIEPLLIEAAGQAGLTEPFVQVMELGDYSVVYRIAGFLVEVKHLLTTRSNLCKQVLDTLHQNGIEIVSPTFMNQRVLPEGASIIPRRPHLFETRQSDAGQTVPEALIFDKADKAGKLEELRILKEALLVEIKTLEAQLGQADEAERASLTKKLNRHRKRVKGISSRLENGAKKD</sequence>
<dbReference type="SUPFAM" id="SSF50182">
    <property type="entry name" value="Sm-like ribonucleoproteins"/>
    <property type="match status" value="1"/>
</dbReference>
<keyword evidence="7" id="KW-0175">Coiled coil</keyword>
<evidence type="ECO:0000256" key="1">
    <source>
        <dbReference type="ARBA" id="ARBA00004651"/>
    </source>
</evidence>
<dbReference type="OrthoDB" id="9780668at2"/>
<dbReference type="InterPro" id="IPR023408">
    <property type="entry name" value="MscS_beta-dom_sf"/>
</dbReference>
<evidence type="ECO:0000256" key="8">
    <source>
        <dbReference type="SAM" id="MobiDB-lite"/>
    </source>
</evidence>
<dbReference type="EMBL" id="VHSG01000012">
    <property type="protein sequence ID" value="TQV78794.1"/>
    <property type="molecule type" value="Genomic_DNA"/>
</dbReference>
<feature type="coiled-coil region" evidence="7">
    <location>
        <begin position="299"/>
        <end position="326"/>
    </location>
</feature>
<comment type="function">
    <text evidence="6">Mechanosensitive channel that participates in the regulation of osmotic pressure changes within the cell, opening in response to stretch forces in the membrane lipid bilayer, without the need for other proteins. Contributes to normal resistance to hypoosmotic shock. Forms an ion channel of 1.0 nanosiemens conductance with a slight preference for anions.</text>
</comment>
<dbReference type="PANTHER" id="PTHR30221:SF18">
    <property type="entry name" value="SLL0590 PROTEIN"/>
    <property type="match status" value="1"/>
</dbReference>
<keyword evidence="2" id="KW-1003">Cell membrane</keyword>
<evidence type="ECO:0000256" key="6">
    <source>
        <dbReference type="RuleBase" id="RU369025"/>
    </source>
</evidence>
<dbReference type="Gene3D" id="2.30.30.60">
    <property type="match status" value="1"/>
</dbReference>
<comment type="similarity">
    <text evidence="6">Belongs to the MscS (TC 1.A.23) family.</text>
</comment>
<dbReference type="GO" id="GO:0005886">
    <property type="term" value="C:plasma membrane"/>
    <property type="evidence" value="ECO:0007669"/>
    <property type="project" value="UniProtKB-SubCell"/>
</dbReference>
<evidence type="ECO:0000313" key="11">
    <source>
        <dbReference type="Proteomes" id="UP000319732"/>
    </source>
</evidence>
<protein>
    <recommendedName>
        <fullName evidence="6">Small-conductance mechanosensitive channel</fullName>
    </recommendedName>
</protein>
<keyword evidence="5 6" id="KW-0472">Membrane</keyword>
<evidence type="ECO:0000256" key="7">
    <source>
        <dbReference type="SAM" id="Coils"/>
    </source>
</evidence>
<feature type="domain" description="Mechanosensitive ion channel MscS" evidence="9">
    <location>
        <begin position="98"/>
        <end position="159"/>
    </location>
</feature>
<keyword evidence="6" id="KW-0406">Ion transport</keyword>
<feature type="region of interest" description="Disordered" evidence="8">
    <location>
        <begin position="335"/>
        <end position="356"/>
    </location>
</feature>
<dbReference type="AlphaFoldDB" id="A0A545TNK2"/>
<dbReference type="Proteomes" id="UP000319732">
    <property type="component" value="Unassembled WGS sequence"/>
</dbReference>
<evidence type="ECO:0000259" key="9">
    <source>
        <dbReference type="Pfam" id="PF00924"/>
    </source>
</evidence>
<comment type="subcellular location">
    <subcellularLocation>
        <location evidence="6">Cell inner membrane</location>
        <topology evidence="6">Multi-pass membrane protein</topology>
    </subcellularLocation>
    <subcellularLocation>
        <location evidence="1">Cell membrane</location>
        <topology evidence="1">Multi-pass membrane protein</topology>
    </subcellularLocation>
</comment>
<reference evidence="10 11" key="1">
    <citation type="submission" date="2019-06" db="EMBL/GenBank/DDBJ databases">
        <title>Whole genome sequence for Cellvibrionaceae sp. R142.</title>
        <authorList>
            <person name="Wang G."/>
        </authorList>
    </citation>
    <scope>NUCLEOTIDE SEQUENCE [LARGE SCALE GENOMIC DNA]</scope>
    <source>
        <strain evidence="10 11">R142</strain>
    </source>
</reference>
<proteinExistence type="inferred from homology"/>
<dbReference type="InterPro" id="IPR010920">
    <property type="entry name" value="LSM_dom_sf"/>
</dbReference>
<dbReference type="SUPFAM" id="SSF82689">
    <property type="entry name" value="Mechanosensitive channel protein MscS (YggB), C-terminal domain"/>
    <property type="match status" value="1"/>
</dbReference>
<name>A0A545TNK2_9GAMM</name>
<keyword evidence="6" id="KW-0813">Transport</keyword>
<keyword evidence="3 6" id="KW-0812">Transmembrane</keyword>
<dbReference type="InterPro" id="IPR045275">
    <property type="entry name" value="MscS_archaea/bacteria_type"/>
</dbReference>
<keyword evidence="11" id="KW-1185">Reference proteome</keyword>
<evidence type="ECO:0000256" key="5">
    <source>
        <dbReference type="ARBA" id="ARBA00023136"/>
    </source>
</evidence>
<dbReference type="InterPro" id="IPR011066">
    <property type="entry name" value="MscS_channel_C_sf"/>
</dbReference>
<dbReference type="InterPro" id="IPR006685">
    <property type="entry name" value="MscS_channel_2nd"/>
</dbReference>
<comment type="subunit">
    <text evidence="6">Homoheptamer.</text>
</comment>
<feature type="transmembrane region" description="Helical" evidence="6">
    <location>
        <begin position="79"/>
        <end position="99"/>
    </location>
</feature>
<organism evidence="10 11">
    <name type="scientific">Exilibacterium tricleocarpae</name>
    <dbReference type="NCBI Taxonomy" id="2591008"/>
    <lineage>
        <taxon>Bacteria</taxon>
        <taxon>Pseudomonadati</taxon>
        <taxon>Pseudomonadota</taxon>
        <taxon>Gammaproteobacteria</taxon>
        <taxon>Cellvibrionales</taxon>
        <taxon>Cellvibrionaceae</taxon>
        <taxon>Exilibacterium</taxon>
    </lineage>
</organism>
<keyword evidence="6" id="KW-0407">Ion channel</keyword>
<keyword evidence="6" id="KW-0997">Cell inner membrane</keyword>
<dbReference type="Pfam" id="PF00924">
    <property type="entry name" value="MS_channel_2nd"/>
    <property type="match status" value="1"/>
</dbReference>
<dbReference type="PANTHER" id="PTHR30221">
    <property type="entry name" value="SMALL-CONDUCTANCE MECHANOSENSITIVE CHANNEL"/>
    <property type="match status" value="1"/>
</dbReference>
<dbReference type="RefSeq" id="WP_142904629.1">
    <property type="nucleotide sequence ID" value="NZ_ML660093.1"/>
</dbReference>
<evidence type="ECO:0000256" key="3">
    <source>
        <dbReference type="ARBA" id="ARBA00022692"/>
    </source>
</evidence>
<accession>A0A545TNK2</accession>
<feature type="transmembrane region" description="Helical" evidence="6">
    <location>
        <begin position="14"/>
        <end position="36"/>
    </location>
</feature>
<comment type="caution">
    <text evidence="6">Lacks conserved residue(s) required for the propagation of feature annotation.</text>
</comment>
<keyword evidence="4 6" id="KW-1133">Transmembrane helix</keyword>
<dbReference type="GO" id="GO:0008381">
    <property type="term" value="F:mechanosensitive monoatomic ion channel activity"/>
    <property type="evidence" value="ECO:0007669"/>
    <property type="project" value="InterPro"/>
</dbReference>
<comment type="caution">
    <text evidence="10">The sequence shown here is derived from an EMBL/GenBank/DDBJ whole genome shotgun (WGS) entry which is preliminary data.</text>
</comment>
<evidence type="ECO:0000256" key="2">
    <source>
        <dbReference type="ARBA" id="ARBA00022475"/>
    </source>
</evidence>
<gene>
    <name evidence="10" type="ORF">FKG94_12290</name>
</gene>
<feature type="transmembrane region" description="Helical" evidence="6">
    <location>
        <begin position="48"/>
        <end position="67"/>
    </location>
</feature>
<evidence type="ECO:0000256" key="4">
    <source>
        <dbReference type="ARBA" id="ARBA00022989"/>
    </source>
</evidence>
<evidence type="ECO:0000313" key="10">
    <source>
        <dbReference type="EMBL" id="TQV78794.1"/>
    </source>
</evidence>